<gene>
    <name evidence="2" type="ORF">ANIA_08220</name>
</gene>
<dbReference type="HOGENOM" id="CLU_1896186_0_0_1"/>
<protein>
    <recommendedName>
        <fullName evidence="1">Thioesterase domain-containing protein</fullName>
    </recommendedName>
</protein>
<accession>Q5AU10</accession>
<evidence type="ECO:0000313" key="3">
    <source>
        <dbReference type="Proteomes" id="UP000000560"/>
    </source>
</evidence>
<dbReference type="GeneID" id="2869018"/>
<dbReference type="RefSeq" id="XP_681489.1">
    <property type="nucleotide sequence ID" value="XM_676397.1"/>
</dbReference>
<dbReference type="InterPro" id="IPR006683">
    <property type="entry name" value="Thioestr_dom"/>
</dbReference>
<dbReference type="InterPro" id="IPR029069">
    <property type="entry name" value="HotDog_dom_sf"/>
</dbReference>
<dbReference type="InParanoid" id="Q5AU10"/>
<evidence type="ECO:0000313" key="2">
    <source>
        <dbReference type="EMBL" id="CBF74140.1"/>
    </source>
</evidence>
<dbReference type="Proteomes" id="UP000000560">
    <property type="component" value="Chromosome II"/>
</dbReference>
<dbReference type="KEGG" id="ani:ANIA_08220"/>
<dbReference type="SUPFAM" id="SSF54637">
    <property type="entry name" value="Thioesterase/thiol ester dehydrase-isomerase"/>
    <property type="match status" value="1"/>
</dbReference>
<dbReference type="OrthoDB" id="2420454at2759"/>
<dbReference type="Pfam" id="PF03061">
    <property type="entry name" value="4HBT"/>
    <property type="match status" value="1"/>
</dbReference>
<reference evidence="3" key="2">
    <citation type="journal article" date="2009" name="Fungal Genet. Biol.">
        <title>The 2008 update of the Aspergillus nidulans genome annotation: a community effort.</title>
        <authorList>
            <person name="Wortman J.R."/>
            <person name="Gilsenan J.M."/>
            <person name="Joardar V."/>
            <person name="Deegan J."/>
            <person name="Clutterbuck J."/>
            <person name="Andersen M.R."/>
            <person name="Archer D."/>
            <person name="Bencina M."/>
            <person name="Braus G."/>
            <person name="Coutinho P."/>
            <person name="von Dohren H."/>
            <person name="Doonan J."/>
            <person name="Driessen A.J."/>
            <person name="Durek P."/>
            <person name="Espeso E."/>
            <person name="Fekete E."/>
            <person name="Flipphi M."/>
            <person name="Estrada C.G."/>
            <person name="Geysens S."/>
            <person name="Goldman G."/>
            <person name="de Groot P.W."/>
            <person name="Hansen K."/>
            <person name="Harris S.D."/>
            <person name="Heinekamp T."/>
            <person name="Helmstaedt K."/>
            <person name="Henrissat B."/>
            <person name="Hofmann G."/>
            <person name="Homan T."/>
            <person name="Horio T."/>
            <person name="Horiuchi H."/>
            <person name="James S."/>
            <person name="Jones M."/>
            <person name="Karaffa L."/>
            <person name="Karanyi Z."/>
            <person name="Kato M."/>
            <person name="Keller N."/>
            <person name="Kelly D.E."/>
            <person name="Kiel J.A."/>
            <person name="Kim J.M."/>
            <person name="van der Klei I.J."/>
            <person name="Klis F.M."/>
            <person name="Kovalchuk A."/>
            <person name="Krasevec N."/>
            <person name="Kubicek C.P."/>
            <person name="Liu B."/>
            <person name="Maccabe A."/>
            <person name="Meyer V."/>
            <person name="Mirabito P."/>
            <person name="Miskei M."/>
            <person name="Mos M."/>
            <person name="Mullins J."/>
            <person name="Nelson D.R."/>
            <person name="Nielsen J."/>
            <person name="Oakley B.R."/>
            <person name="Osmani S.A."/>
            <person name="Pakula T."/>
            <person name="Paszewski A."/>
            <person name="Paulsen I."/>
            <person name="Pilsyk S."/>
            <person name="Pocsi I."/>
            <person name="Punt P.J."/>
            <person name="Ram A.F."/>
            <person name="Ren Q."/>
            <person name="Robellet X."/>
            <person name="Robson G."/>
            <person name="Seiboth B."/>
            <person name="van Solingen P."/>
            <person name="Specht T."/>
            <person name="Sun J."/>
            <person name="Taheri-Talesh N."/>
            <person name="Takeshita N."/>
            <person name="Ussery D."/>
            <person name="vanKuyk P.A."/>
            <person name="Visser H."/>
            <person name="van de Vondervoort P.J."/>
            <person name="de Vries R.P."/>
            <person name="Walton J."/>
            <person name="Xiang X."/>
            <person name="Xiong Y."/>
            <person name="Zeng A.P."/>
            <person name="Brandt B.W."/>
            <person name="Cornell M.J."/>
            <person name="van den Hondel C.A."/>
            <person name="Visser J."/>
            <person name="Oliver S.G."/>
            <person name="Turner G."/>
        </authorList>
    </citation>
    <scope>GENOME REANNOTATION</scope>
    <source>
        <strain evidence="3">FGSC A4 / ATCC 38163 / CBS 112.46 / NRRL 194 / M139</strain>
    </source>
</reference>
<evidence type="ECO:0000259" key="1">
    <source>
        <dbReference type="Pfam" id="PF03061"/>
    </source>
</evidence>
<dbReference type="AlphaFoldDB" id="Q5AU10"/>
<dbReference type="EMBL" id="BN001302">
    <property type="protein sequence ID" value="CBF74140.1"/>
    <property type="molecule type" value="Genomic_DNA"/>
</dbReference>
<dbReference type="VEuPathDB" id="FungiDB:AN8220"/>
<keyword evidence="3" id="KW-1185">Reference proteome</keyword>
<sequence length="134" mass="15085">MYAHSTTRSTRNSSTPYCINTWLFNEYGMDPFPHNEVMSGPLRHPLPVKVPASRSPLWLTHMRYFASVGFPDVLELGLCVVSLGNSSLVYEAGVFKDHDEQVKILKGSLLRPFLWNGWYFGGIFTSALEQSASI</sequence>
<reference evidence="3" key="1">
    <citation type="journal article" date="2005" name="Nature">
        <title>Sequencing of Aspergillus nidulans and comparative analysis with A. fumigatus and A. oryzae.</title>
        <authorList>
            <person name="Galagan J.E."/>
            <person name="Calvo S.E."/>
            <person name="Cuomo C."/>
            <person name="Ma L.J."/>
            <person name="Wortman J.R."/>
            <person name="Batzoglou S."/>
            <person name="Lee S.I."/>
            <person name="Basturkmen M."/>
            <person name="Spevak C.C."/>
            <person name="Clutterbuck J."/>
            <person name="Kapitonov V."/>
            <person name="Jurka J."/>
            <person name="Scazzocchio C."/>
            <person name="Farman M."/>
            <person name="Butler J."/>
            <person name="Purcell S."/>
            <person name="Harris S."/>
            <person name="Braus G.H."/>
            <person name="Draht O."/>
            <person name="Busch S."/>
            <person name="D'Enfert C."/>
            <person name="Bouchier C."/>
            <person name="Goldman G.H."/>
            <person name="Bell-Pedersen D."/>
            <person name="Griffiths-Jones S."/>
            <person name="Doonan J.H."/>
            <person name="Yu J."/>
            <person name="Vienken K."/>
            <person name="Pain A."/>
            <person name="Freitag M."/>
            <person name="Selker E.U."/>
            <person name="Archer D.B."/>
            <person name="Penalva M.A."/>
            <person name="Oakley B.R."/>
            <person name="Momany M."/>
            <person name="Tanaka T."/>
            <person name="Kumagai T."/>
            <person name="Asai K."/>
            <person name="Machida M."/>
            <person name="Nierman W.C."/>
            <person name="Denning D.W."/>
            <person name="Caddick M."/>
            <person name="Hynes M."/>
            <person name="Paoletti M."/>
            <person name="Fischer R."/>
            <person name="Miller B."/>
            <person name="Dyer P."/>
            <person name="Sachs M.S."/>
            <person name="Osmani S.A."/>
            <person name="Birren B.W."/>
        </authorList>
    </citation>
    <scope>NUCLEOTIDE SEQUENCE [LARGE SCALE GENOMIC DNA]</scope>
    <source>
        <strain evidence="3">FGSC A4 / ATCC 38163 / CBS 112.46 / NRRL 194 / M139</strain>
    </source>
</reference>
<dbReference type="STRING" id="227321.Q5AU10"/>
<name>Q5AU10_EMENI</name>
<feature type="domain" description="Thioesterase" evidence="1">
    <location>
        <begin position="61"/>
        <end position="102"/>
    </location>
</feature>
<accession>C8V788</accession>
<dbReference type="GO" id="GO:0047617">
    <property type="term" value="F:fatty acyl-CoA hydrolase activity"/>
    <property type="evidence" value="ECO:0000318"/>
    <property type="project" value="GO_Central"/>
</dbReference>
<dbReference type="Gene3D" id="3.10.129.10">
    <property type="entry name" value="Hotdog Thioesterase"/>
    <property type="match status" value="1"/>
</dbReference>
<organism evidence="2 3">
    <name type="scientific">Emericella nidulans (strain FGSC A4 / ATCC 38163 / CBS 112.46 / NRRL 194 / M139)</name>
    <name type="common">Aspergillus nidulans</name>
    <dbReference type="NCBI Taxonomy" id="227321"/>
    <lineage>
        <taxon>Eukaryota</taxon>
        <taxon>Fungi</taxon>
        <taxon>Dikarya</taxon>
        <taxon>Ascomycota</taxon>
        <taxon>Pezizomycotina</taxon>
        <taxon>Eurotiomycetes</taxon>
        <taxon>Eurotiomycetidae</taxon>
        <taxon>Eurotiales</taxon>
        <taxon>Aspergillaceae</taxon>
        <taxon>Aspergillus</taxon>
        <taxon>Aspergillus subgen. Nidulantes</taxon>
    </lineage>
</organism>
<proteinExistence type="predicted"/>